<evidence type="ECO:0000256" key="2">
    <source>
        <dbReference type="ARBA" id="ARBA00003444"/>
    </source>
</evidence>
<reference evidence="12 13" key="1">
    <citation type="submission" date="2018-08" db="EMBL/GenBank/DDBJ databases">
        <title>Complete genome sequence of JP2-74.</title>
        <authorList>
            <person name="Wu L."/>
        </authorList>
    </citation>
    <scope>NUCLEOTIDE SEQUENCE [LARGE SCALE GENOMIC DNA]</scope>
    <source>
        <strain evidence="12 13">JP2-74</strain>
    </source>
</reference>
<dbReference type="RefSeq" id="WP_081574598.1">
    <property type="nucleotide sequence ID" value="NZ_CP031968.1"/>
</dbReference>
<sequence>MLEHGGGLLRAAAEYGIPHGDWLDLSTGVNPNGWPVPPLSADAWLRLPQDHDGLEAAAAEYYGCEQLLPVAGSQPAIQVLPRLRAPCRVGMLTLCYAEHPYQWQRRGHRVERFTPDALAANIDRLDVVQICNPNNPTGDRFEPDLLEDWRQRLAERGGWLLVDEAFLDASPQDSMLPHIGKPGLIVLRSVGKFFGLAGARAGFVFAQPALRQALAEELGPWSMAGPAREAVTQALRDTAWQQSMRSKLLRDSARLRNCLERHELAPAGGCELFQWVPGDASLSLHRYLAGHGILSRYFESMPSLRFGLPRSEQDWARLEQALASWRRL</sequence>
<evidence type="ECO:0000256" key="3">
    <source>
        <dbReference type="ARBA" id="ARBA00004953"/>
    </source>
</evidence>
<dbReference type="InterPro" id="IPR005860">
    <property type="entry name" value="CobD"/>
</dbReference>
<keyword evidence="6" id="KW-0169">Cobalamin biosynthesis</keyword>
<dbReference type="PROSITE" id="PS00105">
    <property type="entry name" value="AA_TRANSFER_CLASS_1"/>
    <property type="match status" value="1"/>
</dbReference>
<evidence type="ECO:0000313" key="12">
    <source>
        <dbReference type="EMBL" id="AXT46661.1"/>
    </source>
</evidence>
<dbReference type="Proteomes" id="UP000259465">
    <property type="component" value="Chromosome"/>
</dbReference>
<dbReference type="CDD" id="cd00609">
    <property type="entry name" value="AAT_like"/>
    <property type="match status" value="1"/>
</dbReference>
<evidence type="ECO:0000256" key="1">
    <source>
        <dbReference type="ARBA" id="ARBA00001933"/>
    </source>
</evidence>
<evidence type="ECO:0000256" key="4">
    <source>
        <dbReference type="ARBA" id="ARBA00012285"/>
    </source>
</evidence>
<dbReference type="EC" id="4.1.1.81" evidence="4"/>
<dbReference type="InterPro" id="IPR004838">
    <property type="entry name" value="NHTrfase_class1_PyrdxlP-BS"/>
</dbReference>
<dbReference type="SUPFAM" id="SSF53383">
    <property type="entry name" value="PLP-dependent transferases"/>
    <property type="match status" value="1"/>
</dbReference>
<dbReference type="GO" id="GO:0009236">
    <property type="term" value="P:cobalamin biosynthetic process"/>
    <property type="evidence" value="ECO:0007669"/>
    <property type="project" value="UniProtKB-KW"/>
</dbReference>
<dbReference type="InterPro" id="IPR015422">
    <property type="entry name" value="PyrdxlP-dep_Trfase_small"/>
</dbReference>
<dbReference type="InterPro" id="IPR015421">
    <property type="entry name" value="PyrdxlP-dep_Trfase_major"/>
</dbReference>
<evidence type="ECO:0000256" key="7">
    <source>
        <dbReference type="ARBA" id="ARBA00022898"/>
    </source>
</evidence>
<protein>
    <recommendedName>
        <fullName evidence="5">Putative 8-amino-7-oxononanoate synthase</fullName>
        <ecNumber evidence="4">4.1.1.81</ecNumber>
    </recommendedName>
    <alternativeName>
        <fullName evidence="9">L-threonine-O-3-phosphate decarboxylase</fullName>
    </alternativeName>
</protein>
<name>A0AAD0W8R9_9NEIS</name>
<dbReference type="GO" id="GO:0048472">
    <property type="term" value="F:threonine-phosphate decarboxylase activity"/>
    <property type="evidence" value="ECO:0007669"/>
    <property type="project" value="UniProtKB-EC"/>
</dbReference>
<gene>
    <name evidence="12" type="ORF">D1345_10860</name>
</gene>
<dbReference type="PANTHER" id="PTHR42885">
    <property type="entry name" value="HISTIDINOL-PHOSPHATE AMINOTRANSFERASE-RELATED"/>
    <property type="match status" value="1"/>
</dbReference>
<proteinExistence type="predicted"/>
<keyword evidence="7" id="KW-0663">Pyridoxal phosphate</keyword>
<dbReference type="Pfam" id="PF00155">
    <property type="entry name" value="Aminotran_1_2"/>
    <property type="match status" value="1"/>
</dbReference>
<evidence type="ECO:0000256" key="9">
    <source>
        <dbReference type="ARBA" id="ARBA00029996"/>
    </source>
</evidence>
<comment type="pathway">
    <text evidence="3">Cofactor biosynthesis; adenosylcobalamin biosynthesis.</text>
</comment>
<keyword evidence="13" id="KW-1185">Reference proteome</keyword>
<dbReference type="InterPro" id="IPR015424">
    <property type="entry name" value="PyrdxlP-dep_Trfase"/>
</dbReference>
<dbReference type="AlphaFoldDB" id="A0AAD0W8R9"/>
<evidence type="ECO:0000256" key="8">
    <source>
        <dbReference type="ARBA" id="ARBA00023239"/>
    </source>
</evidence>
<comment type="cofactor">
    <cofactor evidence="1">
        <name>pyridoxal 5'-phosphate</name>
        <dbReference type="ChEBI" id="CHEBI:597326"/>
    </cofactor>
</comment>
<dbReference type="Gene3D" id="3.90.1150.10">
    <property type="entry name" value="Aspartate Aminotransferase, domain 1"/>
    <property type="match status" value="1"/>
</dbReference>
<dbReference type="EMBL" id="CP031968">
    <property type="protein sequence ID" value="AXT46661.1"/>
    <property type="molecule type" value="Genomic_DNA"/>
</dbReference>
<evidence type="ECO:0000259" key="11">
    <source>
        <dbReference type="Pfam" id="PF00155"/>
    </source>
</evidence>
<accession>A0AAD0W8R9</accession>
<dbReference type="Gene3D" id="3.40.640.10">
    <property type="entry name" value="Type I PLP-dependent aspartate aminotransferase-like (Major domain)"/>
    <property type="match status" value="1"/>
</dbReference>
<evidence type="ECO:0000313" key="13">
    <source>
        <dbReference type="Proteomes" id="UP000259465"/>
    </source>
</evidence>
<evidence type="ECO:0000256" key="5">
    <source>
        <dbReference type="ARBA" id="ARBA00021531"/>
    </source>
</evidence>
<feature type="domain" description="Aminotransferase class I/classII large" evidence="11">
    <location>
        <begin position="48"/>
        <end position="297"/>
    </location>
</feature>
<dbReference type="GO" id="GO:0030170">
    <property type="term" value="F:pyridoxal phosphate binding"/>
    <property type="evidence" value="ECO:0007669"/>
    <property type="project" value="InterPro"/>
</dbReference>
<dbReference type="NCBIfam" id="TIGR01140">
    <property type="entry name" value="L_thr_O3P_dcar"/>
    <property type="match status" value="1"/>
</dbReference>
<evidence type="ECO:0000256" key="10">
    <source>
        <dbReference type="ARBA" id="ARBA00048531"/>
    </source>
</evidence>
<comment type="catalytic activity">
    <reaction evidence="10">
        <text>O-phospho-L-threonine + H(+) = (R)-1-aminopropan-2-yl phosphate + CO2</text>
        <dbReference type="Rhea" id="RHEA:11492"/>
        <dbReference type="ChEBI" id="CHEBI:15378"/>
        <dbReference type="ChEBI" id="CHEBI:16526"/>
        <dbReference type="ChEBI" id="CHEBI:58563"/>
        <dbReference type="ChEBI" id="CHEBI:58675"/>
        <dbReference type="EC" id="4.1.1.81"/>
    </reaction>
</comment>
<dbReference type="KEGG" id="crz:D1345_10860"/>
<dbReference type="PANTHER" id="PTHR42885:SF1">
    <property type="entry name" value="THREONINE-PHOSPHATE DECARBOXYLASE"/>
    <property type="match status" value="1"/>
</dbReference>
<dbReference type="InterPro" id="IPR004839">
    <property type="entry name" value="Aminotransferase_I/II_large"/>
</dbReference>
<comment type="function">
    <text evidence="2">Decarboxylates L-threonine-O-3-phosphate to yield (R)-1-amino-2-propanol O-2-phosphate, the precursor for the linkage between the nucleotide loop and the corrin ring in cobalamin.</text>
</comment>
<evidence type="ECO:0000256" key="6">
    <source>
        <dbReference type="ARBA" id="ARBA00022573"/>
    </source>
</evidence>
<organism evidence="12 13">
    <name type="scientific">Chromobacterium rhizoryzae</name>
    <dbReference type="NCBI Taxonomy" id="1778675"/>
    <lineage>
        <taxon>Bacteria</taxon>
        <taxon>Pseudomonadati</taxon>
        <taxon>Pseudomonadota</taxon>
        <taxon>Betaproteobacteria</taxon>
        <taxon>Neisseriales</taxon>
        <taxon>Chromobacteriaceae</taxon>
        <taxon>Chromobacterium</taxon>
    </lineage>
</organism>
<keyword evidence="8 12" id="KW-0456">Lyase</keyword>